<feature type="compositionally biased region" description="Polar residues" evidence="2">
    <location>
        <begin position="223"/>
        <end position="235"/>
    </location>
</feature>
<evidence type="ECO:0000313" key="5">
    <source>
        <dbReference type="Proteomes" id="UP001591681"/>
    </source>
</evidence>
<feature type="coiled-coil region" evidence="1">
    <location>
        <begin position="177"/>
        <end position="204"/>
    </location>
</feature>
<comment type="caution">
    <text evidence="4">The sequence shown here is derived from an EMBL/GenBank/DDBJ whole genome shotgun (WGS) entry which is preliminary data.</text>
</comment>
<organism evidence="4 5">
    <name type="scientific">Coilia grayii</name>
    <name type="common">Gray's grenadier anchovy</name>
    <dbReference type="NCBI Taxonomy" id="363190"/>
    <lineage>
        <taxon>Eukaryota</taxon>
        <taxon>Metazoa</taxon>
        <taxon>Chordata</taxon>
        <taxon>Craniata</taxon>
        <taxon>Vertebrata</taxon>
        <taxon>Euteleostomi</taxon>
        <taxon>Actinopterygii</taxon>
        <taxon>Neopterygii</taxon>
        <taxon>Teleostei</taxon>
        <taxon>Clupei</taxon>
        <taxon>Clupeiformes</taxon>
        <taxon>Clupeoidei</taxon>
        <taxon>Engraulidae</taxon>
        <taxon>Coilinae</taxon>
        <taxon>Coilia</taxon>
    </lineage>
</organism>
<dbReference type="Proteomes" id="UP001591681">
    <property type="component" value="Unassembled WGS sequence"/>
</dbReference>
<keyword evidence="3" id="KW-0812">Transmembrane</keyword>
<dbReference type="AlphaFoldDB" id="A0ABD1KD99"/>
<protein>
    <recommendedName>
        <fullName evidence="6">Envelope glycoprotein</fullName>
    </recommendedName>
</protein>
<dbReference type="EMBL" id="JBHFQA010000006">
    <property type="protein sequence ID" value="KAL2096991.1"/>
    <property type="molecule type" value="Genomic_DNA"/>
</dbReference>
<evidence type="ECO:0000256" key="1">
    <source>
        <dbReference type="SAM" id="Coils"/>
    </source>
</evidence>
<sequence>MRTCIKCIGVLLFFLLFFVSPCILLTWGNLPNVHNALLEMFYANTSKAISPTSGSECRKPLNWWMPPTPLQEADETDWWETILQVLRIDKIRRWTMQEKGLLSRVWDYCKTLFRNRHPANDTKPRVKRKARTTISPTNKYLGYSWLFLLIFVMGWIWKSRRKNASEITALEILSDQLNSQSDDLQKMLDLLQKIQERVTQMEECLNAVTQPRQRAGCRAQKSMPMTFSDSSASSD</sequence>
<feature type="transmembrane region" description="Helical" evidence="3">
    <location>
        <begin position="140"/>
        <end position="157"/>
    </location>
</feature>
<reference evidence="4 5" key="1">
    <citation type="submission" date="2024-09" db="EMBL/GenBank/DDBJ databases">
        <title>A chromosome-level genome assembly of Gray's grenadier anchovy, Coilia grayii.</title>
        <authorList>
            <person name="Fu Z."/>
        </authorList>
    </citation>
    <scope>NUCLEOTIDE SEQUENCE [LARGE SCALE GENOMIC DNA]</scope>
    <source>
        <strain evidence="4">G4</strain>
        <tissue evidence="4">Muscle</tissue>
    </source>
</reference>
<name>A0ABD1KD99_9TELE</name>
<proteinExistence type="predicted"/>
<gene>
    <name evidence="4" type="ORF">ACEWY4_006198</name>
</gene>
<keyword evidence="1" id="KW-0175">Coiled coil</keyword>
<keyword evidence="5" id="KW-1185">Reference proteome</keyword>
<keyword evidence="3" id="KW-1133">Transmembrane helix</keyword>
<keyword evidence="3" id="KW-0472">Membrane</keyword>
<evidence type="ECO:0000313" key="4">
    <source>
        <dbReference type="EMBL" id="KAL2096991.1"/>
    </source>
</evidence>
<feature type="region of interest" description="Disordered" evidence="2">
    <location>
        <begin position="216"/>
        <end position="235"/>
    </location>
</feature>
<accession>A0ABD1KD99</accession>
<evidence type="ECO:0000256" key="3">
    <source>
        <dbReference type="SAM" id="Phobius"/>
    </source>
</evidence>
<evidence type="ECO:0008006" key="6">
    <source>
        <dbReference type="Google" id="ProtNLM"/>
    </source>
</evidence>
<evidence type="ECO:0000256" key="2">
    <source>
        <dbReference type="SAM" id="MobiDB-lite"/>
    </source>
</evidence>